<evidence type="ECO:0000256" key="2">
    <source>
        <dbReference type="SAM" id="SignalP"/>
    </source>
</evidence>
<comment type="caution">
    <text evidence="3">The sequence shown here is derived from an EMBL/GenBank/DDBJ whole genome shotgun (WGS) entry which is preliminary data.</text>
</comment>
<protein>
    <recommendedName>
        <fullName evidence="7">Envelope protein</fullName>
    </recommendedName>
</protein>
<name>A0A816VUA9_9BILA</name>
<accession>A0A816VUA9</accession>
<feature type="chain" id="PRO_5036230734" description="Envelope protein" evidence="2">
    <location>
        <begin position="22"/>
        <end position="558"/>
    </location>
</feature>
<gene>
    <name evidence="4" type="ORF">OVN521_LOCUS27737</name>
    <name evidence="3" type="ORF">WKI299_LOCUS26003</name>
</gene>
<dbReference type="EMBL" id="CAJNRF010011205">
    <property type="protein sequence ID" value="CAF2129302.1"/>
    <property type="molecule type" value="Genomic_DNA"/>
</dbReference>
<keyword evidence="6" id="KW-1185">Reference proteome</keyword>
<evidence type="ECO:0000313" key="3">
    <source>
        <dbReference type="EMBL" id="CAF2129302.1"/>
    </source>
</evidence>
<dbReference type="AlphaFoldDB" id="A0A816VUA9"/>
<keyword evidence="1" id="KW-1133">Transmembrane helix</keyword>
<evidence type="ECO:0008006" key="7">
    <source>
        <dbReference type="Google" id="ProtNLM"/>
    </source>
</evidence>
<dbReference type="Proteomes" id="UP000663856">
    <property type="component" value="Unassembled WGS sequence"/>
</dbReference>
<dbReference type="Proteomes" id="UP000663866">
    <property type="component" value="Unassembled WGS sequence"/>
</dbReference>
<proteinExistence type="predicted"/>
<feature type="signal peptide" evidence="2">
    <location>
        <begin position="1"/>
        <end position="21"/>
    </location>
</feature>
<sequence length="558" mass="63884">MQNYVIIPSFLLILFIVSLHAYSNITFSKDTIIAYPETGLFLDYVGLYTPAEAIIHNSAIFTMTVSSCYFLPLSAAENIPSCNITTKRSKREIAGLASLAIASASLGMSISNSIQIDNLQKQMGIVESSLSTLSQTVQIHGAKLAKLTLKHIELAQELDTTQEVISEMMPILYDHSVVINDLKNSLHQLHIELQHSFLYLAISRIYHNELTLEFLTPEDIQKVVYNVIERGNLTFKNIHGSIPVVRIITKLLVRQQIDFIPRSQYKTGNIDEICRLVITSYFAIPRPNQTPFYTYKLVAVPVFHEKEAMQLAHIPRYWAFNPVTNTSIEWQSPQEFGCDLQLMTSCRDTPPIRKILRDTCFDEIIERRPLSKCQTIPITTHEHFVQHLRDNFWITSSPEPMRCMKTSRIEHLNVVQHIGSTNEEIVLPSVSLVNVTEGYAVLCPGFILLGRPLISNVTSLVILRNNTISSKNISVMNIHKYITGNMTWFKKTMTEHEKNELMDYKRQIDNIRNEGVFFPTYTRSFGLLSVSGLLFGLSFILLYFVYRQCVYRFKRRKS</sequence>
<evidence type="ECO:0000313" key="5">
    <source>
        <dbReference type="Proteomes" id="UP000663856"/>
    </source>
</evidence>
<evidence type="ECO:0000256" key="1">
    <source>
        <dbReference type="SAM" id="Phobius"/>
    </source>
</evidence>
<keyword evidence="1" id="KW-0812">Transmembrane</keyword>
<evidence type="ECO:0000313" key="4">
    <source>
        <dbReference type="EMBL" id="CAF4226554.1"/>
    </source>
</evidence>
<reference evidence="3" key="1">
    <citation type="submission" date="2021-02" db="EMBL/GenBank/DDBJ databases">
        <authorList>
            <person name="Nowell W R."/>
        </authorList>
    </citation>
    <scope>NUCLEOTIDE SEQUENCE</scope>
</reference>
<evidence type="ECO:0000313" key="6">
    <source>
        <dbReference type="Proteomes" id="UP000663866"/>
    </source>
</evidence>
<keyword evidence="2" id="KW-0732">Signal</keyword>
<keyword evidence="1" id="KW-0472">Membrane</keyword>
<dbReference type="EMBL" id="CAJOBG010007784">
    <property type="protein sequence ID" value="CAF4226554.1"/>
    <property type="molecule type" value="Genomic_DNA"/>
</dbReference>
<organism evidence="3 5">
    <name type="scientific">Rotaria magnacalcarata</name>
    <dbReference type="NCBI Taxonomy" id="392030"/>
    <lineage>
        <taxon>Eukaryota</taxon>
        <taxon>Metazoa</taxon>
        <taxon>Spiralia</taxon>
        <taxon>Gnathifera</taxon>
        <taxon>Rotifera</taxon>
        <taxon>Eurotatoria</taxon>
        <taxon>Bdelloidea</taxon>
        <taxon>Philodinida</taxon>
        <taxon>Philodinidae</taxon>
        <taxon>Rotaria</taxon>
    </lineage>
</organism>
<feature type="transmembrane region" description="Helical" evidence="1">
    <location>
        <begin position="525"/>
        <end position="546"/>
    </location>
</feature>